<name>A0A9P4U1F5_9PEZI</name>
<gene>
    <name evidence="3" type="ORF">EJ08DRAFT_583334</name>
</gene>
<evidence type="ECO:0000256" key="1">
    <source>
        <dbReference type="SAM" id="MobiDB-lite"/>
    </source>
</evidence>
<proteinExistence type="predicted"/>
<keyword evidence="4" id="KW-1185">Reference proteome</keyword>
<organism evidence="3 4">
    <name type="scientific">Tothia fuscella</name>
    <dbReference type="NCBI Taxonomy" id="1048955"/>
    <lineage>
        <taxon>Eukaryota</taxon>
        <taxon>Fungi</taxon>
        <taxon>Dikarya</taxon>
        <taxon>Ascomycota</taxon>
        <taxon>Pezizomycotina</taxon>
        <taxon>Dothideomycetes</taxon>
        <taxon>Pleosporomycetidae</taxon>
        <taxon>Venturiales</taxon>
        <taxon>Cylindrosympodiaceae</taxon>
        <taxon>Tothia</taxon>
    </lineage>
</organism>
<dbReference type="InterPro" id="IPR006598">
    <property type="entry name" value="CAP10"/>
</dbReference>
<dbReference type="Proteomes" id="UP000800235">
    <property type="component" value="Unassembled WGS sequence"/>
</dbReference>
<comment type="caution">
    <text evidence="3">The sequence shown here is derived from an EMBL/GenBank/DDBJ whole genome shotgun (WGS) entry which is preliminary data.</text>
</comment>
<sequence>MIRDGRFPRLLVIAPLLALTVFVLSIFNPFYVTSRPALSAYAPHPNTNAQQSSDSDLQPNLSTPSAIRYSTSTTLPTTLLSSATTFPDIESTAVPSVWSFDPSRDARNYGLGEEQCHIAFEPLFAELDRAKQHRKSLGNITQDDIDMSWVKEGAIRAMIYDRQIHILESKLTDSDHHRIRALAILNAINRAITATQEAIPNIEFSFSISDDADPGQEHRTIWALSHRTDEEEKWVMSDFGYWSWPLDMLGEYSQVRSNIREKEPGWESKIPKLVWRGAAGTNKLRKTMLKVVKGKAWADVREVLWKSATVLKKESEGAALSMAQHCGYQFVLQTEGRSYSGRGKYLQNCHSVFIAHEREWVEPQHTLLVASGPDQNFVEVKRDFSDLETKIEALIQNPDSAKRIADNSVKVFRDRYLTPAAQACYWRRLIRNWASVSFEPKKWETIAGTDGKQIRKTRGVPYESFM</sequence>
<dbReference type="Pfam" id="PF05686">
    <property type="entry name" value="Glyco_transf_90"/>
    <property type="match status" value="1"/>
</dbReference>
<feature type="domain" description="Glycosyl transferase CAP10" evidence="2">
    <location>
        <begin position="198"/>
        <end position="433"/>
    </location>
</feature>
<evidence type="ECO:0000313" key="3">
    <source>
        <dbReference type="EMBL" id="KAF2433760.1"/>
    </source>
</evidence>
<protein>
    <recommendedName>
        <fullName evidence="2">Glycosyl transferase CAP10 domain-containing protein</fullName>
    </recommendedName>
</protein>
<feature type="compositionally biased region" description="Polar residues" evidence="1">
    <location>
        <begin position="45"/>
        <end position="63"/>
    </location>
</feature>
<accession>A0A9P4U1F5</accession>
<evidence type="ECO:0000313" key="4">
    <source>
        <dbReference type="Proteomes" id="UP000800235"/>
    </source>
</evidence>
<dbReference type="InterPro" id="IPR051091">
    <property type="entry name" value="O-Glucosyltr/Glycosyltrsf_90"/>
</dbReference>
<dbReference type="SMART" id="SM00672">
    <property type="entry name" value="CAP10"/>
    <property type="match status" value="1"/>
</dbReference>
<dbReference type="PANTHER" id="PTHR12203:SF107">
    <property type="entry name" value="GLYCOSYL TRANSFERASE CAP10 DOMAIN-CONTAINING PROTEIN"/>
    <property type="match status" value="1"/>
</dbReference>
<feature type="region of interest" description="Disordered" evidence="1">
    <location>
        <begin position="43"/>
        <end position="63"/>
    </location>
</feature>
<dbReference type="AlphaFoldDB" id="A0A9P4U1F5"/>
<dbReference type="PANTHER" id="PTHR12203">
    <property type="entry name" value="KDEL LYS-ASP-GLU-LEU CONTAINING - RELATED"/>
    <property type="match status" value="1"/>
</dbReference>
<dbReference type="OrthoDB" id="202415at2759"/>
<evidence type="ECO:0000259" key="2">
    <source>
        <dbReference type="SMART" id="SM00672"/>
    </source>
</evidence>
<dbReference type="EMBL" id="MU007019">
    <property type="protein sequence ID" value="KAF2433760.1"/>
    <property type="molecule type" value="Genomic_DNA"/>
</dbReference>
<reference evidence="3" key="1">
    <citation type="journal article" date="2020" name="Stud. Mycol.">
        <title>101 Dothideomycetes genomes: a test case for predicting lifestyles and emergence of pathogens.</title>
        <authorList>
            <person name="Haridas S."/>
            <person name="Albert R."/>
            <person name="Binder M."/>
            <person name="Bloem J."/>
            <person name="Labutti K."/>
            <person name="Salamov A."/>
            <person name="Andreopoulos B."/>
            <person name="Baker S."/>
            <person name="Barry K."/>
            <person name="Bills G."/>
            <person name="Bluhm B."/>
            <person name="Cannon C."/>
            <person name="Castanera R."/>
            <person name="Culley D."/>
            <person name="Daum C."/>
            <person name="Ezra D."/>
            <person name="Gonzalez J."/>
            <person name="Henrissat B."/>
            <person name="Kuo A."/>
            <person name="Liang C."/>
            <person name="Lipzen A."/>
            <person name="Lutzoni F."/>
            <person name="Magnuson J."/>
            <person name="Mondo S."/>
            <person name="Nolan M."/>
            <person name="Ohm R."/>
            <person name="Pangilinan J."/>
            <person name="Park H.-J."/>
            <person name="Ramirez L."/>
            <person name="Alfaro M."/>
            <person name="Sun H."/>
            <person name="Tritt A."/>
            <person name="Yoshinaga Y."/>
            <person name="Zwiers L.-H."/>
            <person name="Turgeon B."/>
            <person name="Goodwin S."/>
            <person name="Spatafora J."/>
            <person name="Crous P."/>
            <person name="Grigoriev I."/>
        </authorList>
    </citation>
    <scope>NUCLEOTIDE SEQUENCE</scope>
    <source>
        <strain evidence="3">CBS 130266</strain>
    </source>
</reference>